<dbReference type="Gene3D" id="2.60.40.10">
    <property type="entry name" value="Immunoglobulins"/>
    <property type="match status" value="1"/>
</dbReference>
<keyword evidence="1" id="KW-1133">Transmembrane helix</keyword>
<dbReference type="InterPro" id="IPR013783">
    <property type="entry name" value="Ig-like_fold"/>
</dbReference>
<evidence type="ECO:0000313" key="3">
    <source>
        <dbReference type="Proteomes" id="UP001162483"/>
    </source>
</evidence>
<dbReference type="PROSITE" id="PS00290">
    <property type="entry name" value="IG_MHC"/>
    <property type="match status" value="1"/>
</dbReference>
<dbReference type="Proteomes" id="UP001162483">
    <property type="component" value="Unassembled WGS sequence"/>
</dbReference>
<feature type="transmembrane region" description="Helical" evidence="1">
    <location>
        <begin position="65"/>
        <end position="90"/>
    </location>
</feature>
<dbReference type="EMBL" id="CATNWA010019335">
    <property type="protein sequence ID" value="CAI9612643.1"/>
    <property type="molecule type" value="Genomic_DNA"/>
</dbReference>
<accession>A0ABN9GT67</accession>
<dbReference type="SUPFAM" id="SSF48726">
    <property type="entry name" value="Immunoglobulin"/>
    <property type="match status" value="1"/>
</dbReference>
<gene>
    <name evidence="2" type="ORF">SPARVUS_LOCUS14740138</name>
</gene>
<dbReference type="InterPro" id="IPR036179">
    <property type="entry name" value="Ig-like_dom_sf"/>
</dbReference>
<keyword evidence="1" id="KW-0812">Transmembrane</keyword>
<name>A0ABN9GT67_9NEOB</name>
<dbReference type="InterPro" id="IPR003006">
    <property type="entry name" value="Ig/MHC_CS"/>
</dbReference>
<comment type="caution">
    <text evidence="2">The sequence shown here is derived from an EMBL/GenBank/DDBJ whole genome shotgun (WGS) entry which is preliminary data.</text>
</comment>
<sequence>MGKPQIYKYGTYYVDSNVTITPTNDDQNEIFSCRVRHDSLQEPLQRDFLLVYEDIPYHNIPETPYTVVIVVCILVLITIIAVVIGIFLWWRKYRKKGNTHENLQIVVLSGMKIISIYTMSSGMVLDYFAP</sequence>
<keyword evidence="3" id="KW-1185">Reference proteome</keyword>
<protein>
    <submittedName>
        <fullName evidence="2">Uncharacterized protein</fullName>
    </submittedName>
</protein>
<proteinExistence type="predicted"/>
<evidence type="ECO:0000256" key="1">
    <source>
        <dbReference type="SAM" id="Phobius"/>
    </source>
</evidence>
<reference evidence="2" key="1">
    <citation type="submission" date="2023-05" db="EMBL/GenBank/DDBJ databases">
        <authorList>
            <person name="Stuckert A."/>
        </authorList>
    </citation>
    <scope>NUCLEOTIDE SEQUENCE</scope>
</reference>
<keyword evidence="1" id="KW-0472">Membrane</keyword>
<organism evidence="2 3">
    <name type="scientific">Staurois parvus</name>
    <dbReference type="NCBI Taxonomy" id="386267"/>
    <lineage>
        <taxon>Eukaryota</taxon>
        <taxon>Metazoa</taxon>
        <taxon>Chordata</taxon>
        <taxon>Craniata</taxon>
        <taxon>Vertebrata</taxon>
        <taxon>Euteleostomi</taxon>
        <taxon>Amphibia</taxon>
        <taxon>Batrachia</taxon>
        <taxon>Anura</taxon>
        <taxon>Neobatrachia</taxon>
        <taxon>Ranoidea</taxon>
        <taxon>Ranidae</taxon>
        <taxon>Staurois</taxon>
    </lineage>
</organism>
<feature type="transmembrane region" description="Helical" evidence="1">
    <location>
        <begin position="102"/>
        <end position="125"/>
    </location>
</feature>
<evidence type="ECO:0000313" key="2">
    <source>
        <dbReference type="EMBL" id="CAI9612643.1"/>
    </source>
</evidence>